<dbReference type="SUPFAM" id="SSF52242">
    <property type="entry name" value="Cobalamin (vitamin B12)-binding domain"/>
    <property type="match status" value="1"/>
</dbReference>
<name>A0A3B1B976_9ZZZZ</name>
<keyword evidence="2" id="KW-0170">Cobalt</keyword>
<dbReference type="EMBL" id="UOGA01000020">
    <property type="protein sequence ID" value="VAX14846.1"/>
    <property type="molecule type" value="Genomic_DNA"/>
</dbReference>
<accession>A0A3B1B976</accession>
<keyword evidence="1" id="KW-0479">Metal-binding</keyword>
<dbReference type="InterPro" id="IPR050554">
    <property type="entry name" value="Met_Synthase/Corrinoid"/>
</dbReference>
<dbReference type="GO" id="GO:0031419">
    <property type="term" value="F:cobalamin binding"/>
    <property type="evidence" value="ECO:0007669"/>
    <property type="project" value="InterPro"/>
</dbReference>
<dbReference type="PANTHER" id="PTHR45833:SF1">
    <property type="entry name" value="METHIONINE SYNTHASE"/>
    <property type="match status" value="1"/>
</dbReference>
<dbReference type="PROSITE" id="PS51332">
    <property type="entry name" value="B12_BINDING"/>
    <property type="match status" value="1"/>
</dbReference>
<evidence type="ECO:0000256" key="2">
    <source>
        <dbReference type="ARBA" id="ARBA00023285"/>
    </source>
</evidence>
<evidence type="ECO:0000256" key="1">
    <source>
        <dbReference type="ARBA" id="ARBA00022723"/>
    </source>
</evidence>
<dbReference type="Pfam" id="PF02310">
    <property type="entry name" value="B12-binding"/>
    <property type="match status" value="1"/>
</dbReference>
<proteinExistence type="predicted"/>
<gene>
    <name evidence="4" type="ORF">MNBD_NITROSPINAE04-513</name>
</gene>
<feature type="domain" description="B12-binding" evidence="3">
    <location>
        <begin position="41"/>
        <end position="165"/>
    </location>
</feature>
<dbReference type="GO" id="GO:0005829">
    <property type="term" value="C:cytosol"/>
    <property type="evidence" value="ECO:0007669"/>
    <property type="project" value="TreeGrafter"/>
</dbReference>
<evidence type="ECO:0000259" key="3">
    <source>
        <dbReference type="PROSITE" id="PS51332"/>
    </source>
</evidence>
<dbReference type="InterPro" id="IPR006158">
    <property type="entry name" value="Cobalamin-bd"/>
</dbReference>
<sequence>DVLLATRAMVEVVDECLAIRMQEKLDILAETYEKTRPNEQRSVIVIGTIQGDVHDLGKHIVATLCRFSNFKVVNLGKDIPAEKFVETAQAENADFIGVSSLMTVSMSNIPRIKEGLIKKGLEHIQIVGGGSAVLQSSMEKLGLDYIAQDAFDGLDFFCKRSTLKN</sequence>
<organism evidence="4">
    <name type="scientific">hydrothermal vent metagenome</name>
    <dbReference type="NCBI Taxonomy" id="652676"/>
    <lineage>
        <taxon>unclassified sequences</taxon>
        <taxon>metagenomes</taxon>
        <taxon>ecological metagenomes</taxon>
    </lineage>
</organism>
<dbReference type="GO" id="GO:0008705">
    <property type="term" value="F:methionine synthase activity"/>
    <property type="evidence" value="ECO:0007669"/>
    <property type="project" value="TreeGrafter"/>
</dbReference>
<dbReference type="AlphaFoldDB" id="A0A3B1B976"/>
<dbReference type="Gene3D" id="3.40.50.280">
    <property type="entry name" value="Cobalamin-binding domain"/>
    <property type="match status" value="1"/>
</dbReference>
<dbReference type="GO" id="GO:0046653">
    <property type="term" value="P:tetrahydrofolate metabolic process"/>
    <property type="evidence" value="ECO:0007669"/>
    <property type="project" value="TreeGrafter"/>
</dbReference>
<feature type="non-terminal residue" evidence="4">
    <location>
        <position position="1"/>
    </location>
</feature>
<dbReference type="GO" id="GO:0046872">
    <property type="term" value="F:metal ion binding"/>
    <property type="evidence" value="ECO:0007669"/>
    <property type="project" value="UniProtKB-KW"/>
</dbReference>
<dbReference type="InterPro" id="IPR036724">
    <property type="entry name" value="Cobalamin-bd_sf"/>
</dbReference>
<evidence type="ECO:0000313" key="4">
    <source>
        <dbReference type="EMBL" id="VAX14846.1"/>
    </source>
</evidence>
<dbReference type="GO" id="GO:0050667">
    <property type="term" value="P:homocysteine metabolic process"/>
    <property type="evidence" value="ECO:0007669"/>
    <property type="project" value="TreeGrafter"/>
</dbReference>
<protein>
    <recommendedName>
        <fullName evidence="3">B12-binding domain-containing protein</fullName>
    </recommendedName>
</protein>
<dbReference type="PANTHER" id="PTHR45833">
    <property type="entry name" value="METHIONINE SYNTHASE"/>
    <property type="match status" value="1"/>
</dbReference>
<reference evidence="4" key="1">
    <citation type="submission" date="2018-06" db="EMBL/GenBank/DDBJ databases">
        <authorList>
            <person name="Zhirakovskaya E."/>
        </authorList>
    </citation>
    <scope>NUCLEOTIDE SEQUENCE</scope>
</reference>